<dbReference type="InterPro" id="IPR001258">
    <property type="entry name" value="NHL_repeat"/>
</dbReference>
<evidence type="ECO:0000313" key="4">
    <source>
        <dbReference type="Proteomes" id="UP001174909"/>
    </source>
</evidence>
<evidence type="ECO:0000256" key="2">
    <source>
        <dbReference type="SAM" id="MobiDB-lite"/>
    </source>
</evidence>
<keyword evidence="4" id="KW-1185">Reference proteome</keyword>
<dbReference type="EMBL" id="CASHTH010001321">
    <property type="protein sequence ID" value="CAI8014029.1"/>
    <property type="molecule type" value="Genomic_DNA"/>
</dbReference>
<organism evidence="3 4">
    <name type="scientific">Geodia barretti</name>
    <name type="common">Barrett's horny sponge</name>
    <dbReference type="NCBI Taxonomy" id="519541"/>
    <lineage>
        <taxon>Eukaryota</taxon>
        <taxon>Metazoa</taxon>
        <taxon>Porifera</taxon>
        <taxon>Demospongiae</taxon>
        <taxon>Heteroscleromorpha</taxon>
        <taxon>Tetractinellida</taxon>
        <taxon>Astrophorina</taxon>
        <taxon>Geodiidae</taxon>
        <taxon>Geodia</taxon>
    </lineage>
</organism>
<proteinExistence type="predicted"/>
<feature type="compositionally biased region" description="Polar residues" evidence="2">
    <location>
        <begin position="311"/>
        <end position="320"/>
    </location>
</feature>
<dbReference type="PANTHER" id="PTHR46388">
    <property type="entry name" value="NHL REPEAT-CONTAINING PROTEIN 2"/>
    <property type="match status" value="1"/>
</dbReference>
<dbReference type="Proteomes" id="UP001174909">
    <property type="component" value="Unassembled WGS sequence"/>
</dbReference>
<dbReference type="InterPro" id="IPR011042">
    <property type="entry name" value="6-blade_b-propeller_TolB-like"/>
</dbReference>
<dbReference type="SUPFAM" id="SSF63825">
    <property type="entry name" value="YWTD domain"/>
    <property type="match status" value="1"/>
</dbReference>
<evidence type="ECO:0000256" key="1">
    <source>
        <dbReference type="ARBA" id="ARBA00022737"/>
    </source>
</evidence>
<dbReference type="PANTHER" id="PTHR46388:SF2">
    <property type="entry name" value="NHL REPEAT-CONTAINING PROTEIN 2"/>
    <property type="match status" value="1"/>
</dbReference>
<evidence type="ECO:0000313" key="3">
    <source>
        <dbReference type="EMBL" id="CAI8014029.1"/>
    </source>
</evidence>
<feature type="region of interest" description="Disordered" evidence="2">
    <location>
        <begin position="311"/>
        <end position="330"/>
    </location>
</feature>
<dbReference type="Gene3D" id="2.120.10.30">
    <property type="entry name" value="TolB, C-terminal domain"/>
    <property type="match status" value="2"/>
</dbReference>
<reference evidence="3" key="1">
    <citation type="submission" date="2023-03" db="EMBL/GenBank/DDBJ databases">
        <authorList>
            <person name="Steffen K."/>
            <person name="Cardenas P."/>
        </authorList>
    </citation>
    <scope>NUCLEOTIDE SEQUENCE</scope>
</reference>
<accession>A0AA35RMU8</accession>
<comment type="caution">
    <text evidence="3">The sequence shown here is derived from an EMBL/GenBank/DDBJ whole genome shotgun (WGS) entry which is preliminary data.</text>
</comment>
<keyword evidence="1" id="KW-0677">Repeat</keyword>
<name>A0AA35RMU8_GEOBA</name>
<protein>
    <submittedName>
        <fullName evidence="3">NHL repeat-containing protein 2</fullName>
    </submittedName>
</protein>
<sequence length="330" mass="34882">MHNAICRCGLWDDSTDILSLEGGLMYVADSESSTVRCVSLRDGGVKAVVGGAIDPLDLFAYGDVDGKGREARLQHPLGVVWSEREKLLYVADSYNHKVKVVDPATKRCTTLAGTGQSGLVDGPFEHAQFSEPGGLCLDPTERVLFVADTNNHAIRVLDLDQRTVTQLRVEAPDVSVTRSGTGPSAPGFKRLTGKRAQVVQCPPVTVGGGGGGGEVRLALHVTLPPSTDWTSGATSAWQVIPEPGVLESCHPARGVIQPDQDISLTLVTAEGLEPTSSTVQIELLVYFCEASGVCHMQGALLAIPLVPSQSPASTPSQVTLHYSPRLPKTA</sequence>
<dbReference type="Pfam" id="PF01436">
    <property type="entry name" value="NHL"/>
    <property type="match status" value="1"/>
</dbReference>
<gene>
    <name evidence="3" type="ORF">GBAR_LOCUS8811</name>
</gene>
<dbReference type="AlphaFoldDB" id="A0AA35RMU8"/>